<dbReference type="AlphaFoldDB" id="A0A022WCK6"/>
<protein>
    <submittedName>
        <fullName evidence="1">Uncharacterized protein</fullName>
    </submittedName>
</protein>
<gene>
    <name evidence="1" type="ORF">H103_01642</name>
</gene>
<proteinExistence type="predicted"/>
<dbReference type="Proteomes" id="UP000023758">
    <property type="component" value="Unassembled WGS sequence"/>
</dbReference>
<name>A0A022WCK6_TRIRU</name>
<accession>A0A022WCK6</accession>
<organism evidence="1">
    <name type="scientific">Trichophyton rubrum CBS 288.86</name>
    <dbReference type="NCBI Taxonomy" id="1215330"/>
    <lineage>
        <taxon>Eukaryota</taxon>
        <taxon>Fungi</taxon>
        <taxon>Dikarya</taxon>
        <taxon>Ascomycota</taxon>
        <taxon>Pezizomycotina</taxon>
        <taxon>Eurotiomycetes</taxon>
        <taxon>Eurotiomycetidae</taxon>
        <taxon>Onygenales</taxon>
        <taxon>Arthrodermataceae</taxon>
        <taxon>Trichophyton</taxon>
    </lineage>
</organism>
<sequence length="122" mass="13639">MGAEGNIKIICLKKEVIPHLSPGRVSLYPEVALVPSLYIPSFKYLKKAPGASIPCNDIWRTSFLCFLIHDTPCPDQKSDMATLVIDFDVIAHVRNVCMTFNNKRGLGVRLKVNEAQEIKVKI</sequence>
<reference evidence="1" key="1">
    <citation type="submission" date="2014-02" db="EMBL/GenBank/DDBJ databases">
        <title>The Genome Sequence of Trichophyton rubrum (morphotype fischeri) CBS 288.86.</title>
        <authorList>
            <consortium name="The Broad Institute Genomics Platform"/>
            <person name="Cuomo C.A."/>
            <person name="White T.C."/>
            <person name="Graser Y."/>
            <person name="Martinez-Rossi N."/>
            <person name="Heitman J."/>
            <person name="Young S.K."/>
            <person name="Zeng Q."/>
            <person name="Gargeya S."/>
            <person name="Abouelleil A."/>
            <person name="Alvarado L."/>
            <person name="Chapman S.B."/>
            <person name="Gainer-Dewar J."/>
            <person name="Goldberg J."/>
            <person name="Griggs A."/>
            <person name="Gujja S."/>
            <person name="Hansen M."/>
            <person name="Howarth C."/>
            <person name="Imamovic A."/>
            <person name="Larimer J."/>
            <person name="Martinez D."/>
            <person name="Murphy C."/>
            <person name="Pearson M.D."/>
            <person name="Persinoti G."/>
            <person name="Poon T."/>
            <person name="Priest M."/>
            <person name="Roberts A.D."/>
            <person name="Saif S."/>
            <person name="Shea T.D."/>
            <person name="Sykes S.N."/>
            <person name="Wortman J."/>
            <person name="Nusbaum C."/>
            <person name="Birren B."/>
        </authorList>
    </citation>
    <scope>NUCLEOTIDE SEQUENCE [LARGE SCALE GENOMIC DNA]</scope>
    <source>
        <strain evidence="1">CBS 288.86</strain>
    </source>
</reference>
<evidence type="ECO:0000313" key="1">
    <source>
        <dbReference type="EMBL" id="EZF55871.1"/>
    </source>
</evidence>
<dbReference type="HOGENOM" id="CLU_2028385_0_0_1"/>
<dbReference type="EMBL" id="KK207734">
    <property type="protein sequence ID" value="EZF55871.1"/>
    <property type="molecule type" value="Genomic_DNA"/>
</dbReference>